<gene>
    <name evidence="1" type="ORF">ACFO5R_21335</name>
</gene>
<dbReference type="Proteomes" id="UP001595898">
    <property type="component" value="Unassembled WGS sequence"/>
</dbReference>
<dbReference type="Gene3D" id="2.20.28.10">
    <property type="match status" value="1"/>
</dbReference>
<reference evidence="1 2" key="1">
    <citation type="journal article" date="2019" name="Int. J. Syst. Evol. Microbiol.">
        <title>The Global Catalogue of Microorganisms (GCM) 10K type strain sequencing project: providing services to taxonomists for standard genome sequencing and annotation.</title>
        <authorList>
            <consortium name="The Broad Institute Genomics Platform"/>
            <consortium name="The Broad Institute Genome Sequencing Center for Infectious Disease"/>
            <person name="Wu L."/>
            <person name="Ma J."/>
        </authorList>
    </citation>
    <scope>NUCLEOTIDE SEQUENCE [LARGE SCALE GENOMIC DNA]</scope>
    <source>
        <strain evidence="1 2">WLHS5</strain>
    </source>
</reference>
<sequence>MSLTAAVRRWLSTDDAVSYECRNCGTTLERTERTCPVCGSAEIAEYDAAEYDSTDAGQ</sequence>
<dbReference type="RefSeq" id="WP_250141209.1">
    <property type="nucleotide sequence ID" value="NZ_JALIQP010000003.1"/>
</dbReference>
<evidence type="ECO:0000313" key="1">
    <source>
        <dbReference type="EMBL" id="MFC4544478.1"/>
    </source>
</evidence>
<dbReference type="AlphaFoldDB" id="A0ABD5PVL9"/>
<comment type="caution">
    <text evidence="1">The sequence shown here is derived from an EMBL/GenBank/DDBJ whole genome shotgun (WGS) entry which is preliminary data.</text>
</comment>
<protein>
    <recommendedName>
        <fullName evidence="3">Small CPxCG-related zinc finger protein</fullName>
    </recommendedName>
</protein>
<keyword evidence="2" id="KW-1185">Reference proteome</keyword>
<dbReference type="SUPFAM" id="SSF57802">
    <property type="entry name" value="Rubredoxin-like"/>
    <property type="match status" value="1"/>
</dbReference>
<dbReference type="EMBL" id="JBHSFA010000011">
    <property type="protein sequence ID" value="MFC4544478.1"/>
    <property type="molecule type" value="Genomic_DNA"/>
</dbReference>
<evidence type="ECO:0008006" key="3">
    <source>
        <dbReference type="Google" id="ProtNLM"/>
    </source>
</evidence>
<accession>A0ABD5PVL9</accession>
<proteinExistence type="predicted"/>
<organism evidence="1 2">
    <name type="scientific">Halosolutus amylolyticus</name>
    <dbReference type="NCBI Taxonomy" id="2932267"/>
    <lineage>
        <taxon>Archaea</taxon>
        <taxon>Methanobacteriati</taxon>
        <taxon>Methanobacteriota</taxon>
        <taxon>Stenosarchaea group</taxon>
        <taxon>Halobacteria</taxon>
        <taxon>Halobacteriales</taxon>
        <taxon>Natrialbaceae</taxon>
        <taxon>Halosolutus</taxon>
    </lineage>
</organism>
<name>A0ABD5PVL9_9EURY</name>
<evidence type="ECO:0000313" key="2">
    <source>
        <dbReference type="Proteomes" id="UP001595898"/>
    </source>
</evidence>